<reference evidence="1" key="2">
    <citation type="journal article" date="2023" name="Int. J. Mol. Sci.">
        <title>De Novo Assembly and Annotation of 11 Diverse Shrub Willow (Salix) Genomes Reveals Novel Gene Organization in Sex-Linked Regions.</title>
        <authorList>
            <person name="Hyden B."/>
            <person name="Feng K."/>
            <person name="Yates T.B."/>
            <person name="Jawdy S."/>
            <person name="Cereghino C."/>
            <person name="Smart L.B."/>
            <person name="Muchero W."/>
        </authorList>
    </citation>
    <scope>NUCLEOTIDE SEQUENCE [LARGE SCALE GENOMIC DNA]</scope>
    <source>
        <tissue evidence="1">Shoot tip</tissue>
    </source>
</reference>
<evidence type="ECO:0000313" key="1">
    <source>
        <dbReference type="EMBL" id="KAJ6752445.1"/>
    </source>
</evidence>
<keyword evidence="2" id="KW-1185">Reference proteome</keyword>
<reference evidence="1" key="1">
    <citation type="submission" date="2022-11" db="EMBL/GenBank/DDBJ databases">
        <authorList>
            <person name="Hyden B.L."/>
            <person name="Feng K."/>
            <person name="Yates T."/>
            <person name="Jawdy S."/>
            <person name="Smart L.B."/>
            <person name="Muchero W."/>
        </authorList>
    </citation>
    <scope>NUCLEOTIDE SEQUENCE</scope>
    <source>
        <tissue evidence="1">Shoot tip</tissue>
    </source>
</reference>
<gene>
    <name evidence="1" type="ORF">OIU85_002827</name>
</gene>
<sequence length="131" mass="14494">METSSGSSVEKLMLSVENLSLIEGRTDVKNCQFFSPRKCHLAADGGSLPEKIQETRINGLPLYPARLCQLDSSSTTTVSLELSGDQRIWAMDGIFEIQDCRLGKRVLFGISTLRVVLSLMREQVVSVLTED</sequence>
<evidence type="ECO:0000313" key="2">
    <source>
        <dbReference type="Proteomes" id="UP001151529"/>
    </source>
</evidence>
<comment type="caution">
    <text evidence="1">The sequence shown here is derived from an EMBL/GenBank/DDBJ whole genome shotgun (WGS) entry which is preliminary data.</text>
</comment>
<proteinExistence type="predicted"/>
<protein>
    <submittedName>
        <fullName evidence="1">Uncharacterized protein</fullName>
    </submittedName>
</protein>
<dbReference type="Proteomes" id="UP001151529">
    <property type="component" value="Chromosome 16"/>
</dbReference>
<dbReference type="AlphaFoldDB" id="A0A9Q0ZZ95"/>
<dbReference type="EMBL" id="JAPFFL010000001">
    <property type="protein sequence ID" value="KAJ6752445.1"/>
    <property type="molecule type" value="Genomic_DNA"/>
</dbReference>
<accession>A0A9Q0ZZ95</accession>
<organism evidence="1 2">
    <name type="scientific">Salix viminalis</name>
    <name type="common">Common osier</name>
    <name type="synonym">Basket willow</name>
    <dbReference type="NCBI Taxonomy" id="40686"/>
    <lineage>
        <taxon>Eukaryota</taxon>
        <taxon>Viridiplantae</taxon>
        <taxon>Streptophyta</taxon>
        <taxon>Embryophyta</taxon>
        <taxon>Tracheophyta</taxon>
        <taxon>Spermatophyta</taxon>
        <taxon>Magnoliopsida</taxon>
        <taxon>eudicotyledons</taxon>
        <taxon>Gunneridae</taxon>
        <taxon>Pentapetalae</taxon>
        <taxon>rosids</taxon>
        <taxon>fabids</taxon>
        <taxon>Malpighiales</taxon>
        <taxon>Salicaceae</taxon>
        <taxon>Saliceae</taxon>
        <taxon>Salix</taxon>
    </lineage>
</organism>
<name>A0A9Q0ZZ95_SALVM</name>